<dbReference type="Proteomes" id="UP000186922">
    <property type="component" value="Unassembled WGS sequence"/>
</dbReference>
<gene>
    <name evidence="1" type="primary">RvY_07995-1</name>
    <name evidence="1" type="synonym">RvY_07995.1</name>
    <name evidence="1" type="ORF">RvY_07995</name>
</gene>
<dbReference type="EMBL" id="BDGG01000003">
    <property type="protein sequence ID" value="GAU96566.1"/>
    <property type="molecule type" value="Genomic_DNA"/>
</dbReference>
<dbReference type="AlphaFoldDB" id="A0A1D1V479"/>
<accession>A0A1D1V479</accession>
<sequence>MCKEQMPVKNDLQNFRLIRERHPSHHKEYCILLRVRWKMLCKRRPCGEEGWVDYYGFSVAGGYENGQLLYVDQVNWCMRPKEDRRLTSNDILLEANGAMLSIQFTGSMHR</sequence>
<evidence type="ECO:0000313" key="2">
    <source>
        <dbReference type="Proteomes" id="UP000186922"/>
    </source>
</evidence>
<protein>
    <submittedName>
        <fullName evidence="1">Uncharacterized protein</fullName>
    </submittedName>
</protein>
<name>A0A1D1V479_RAMVA</name>
<reference evidence="1 2" key="1">
    <citation type="journal article" date="2016" name="Nat. Commun.">
        <title>Extremotolerant tardigrade genome and improved radiotolerance of human cultured cells by tardigrade-unique protein.</title>
        <authorList>
            <person name="Hashimoto T."/>
            <person name="Horikawa D.D."/>
            <person name="Saito Y."/>
            <person name="Kuwahara H."/>
            <person name="Kozuka-Hata H."/>
            <person name="Shin-I T."/>
            <person name="Minakuchi Y."/>
            <person name="Ohishi K."/>
            <person name="Motoyama A."/>
            <person name="Aizu T."/>
            <person name="Enomoto A."/>
            <person name="Kondo K."/>
            <person name="Tanaka S."/>
            <person name="Hara Y."/>
            <person name="Koshikawa S."/>
            <person name="Sagara H."/>
            <person name="Miura T."/>
            <person name="Yokobori S."/>
            <person name="Miyagawa K."/>
            <person name="Suzuki Y."/>
            <person name="Kubo T."/>
            <person name="Oyama M."/>
            <person name="Kohara Y."/>
            <person name="Fujiyama A."/>
            <person name="Arakawa K."/>
            <person name="Katayama T."/>
            <person name="Toyoda A."/>
            <person name="Kunieda T."/>
        </authorList>
    </citation>
    <scope>NUCLEOTIDE SEQUENCE [LARGE SCALE GENOMIC DNA]</scope>
    <source>
        <strain evidence="1 2">YOKOZUNA-1</strain>
    </source>
</reference>
<proteinExistence type="predicted"/>
<evidence type="ECO:0000313" key="1">
    <source>
        <dbReference type="EMBL" id="GAU96566.1"/>
    </source>
</evidence>
<comment type="caution">
    <text evidence="1">The sequence shown here is derived from an EMBL/GenBank/DDBJ whole genome shotgun (WGS) entry which is preliminary data.</text>
</comment>
<keyword evidence="2" id="KW-1185">Reference proteome</keyword>
<organism evidence="1 2">
    <name type="scientific">Ramazzottius varieornatus</name>
    <name type="common">Water bear</name>
    <name type="synonym">Tardigrade</name>
    <dbReference type="NCBI Taxonomy" id="947166"/>
    <lineage>
        <taxon>Eukaryota</taxon>
        <taxon>Metazoa</taxon>
        <taxon>Ecdysozoa</taxon>
        <taxon>Tardigrada</taxon>
        <taxon>Eutardigrada</taxon>
        <taxon>Parachela</taxon>
        <taxon>Hypsibioidea</taxon>
        <taxon>Ramazzottiidae</taxon>
        <taxon>Ramazzottius</taxon>
    </lineage>
</organism>